<dbReference type="InterPro" id="IPR008457">
    <property type="entry name" value="Cu-R_CopD_dom"/>
</dbReference>
<sequence length="294" mass="31985">MSSPDTWIFWSRFGLDNAALLLWGSALFIVTLVPVELRASLWQRSRHMRRACALIIAASVAASLPAHAASLGGDWRDATDMGTLLAVANETTIGTAWWCQLAATILLGLSWRTPERIAIGASAGISAALLGSFVVTGHAAMHDGATRVWHRLNDLLHLVSAGAWFGALPIVCFLMQDVREPLSRASAKRALLRFSSAGHIAVALTLISGAVNTGLIVGDFPFDWTFRYQTLLTLKSLLVIVMVVVAIVNRYVLVPHMSDWPQARRMFYWGTVFEIGLSVAVIGLVAYFGMLEPN</sequence>
<dbReference type="Proteomes" id="UP000405357">
    <property type="component" value="Unassembled WGS sequence"/>
</dbReference>
<evidence type="ECO:0000256" key="1">
    <source>
        <dbReference type="ARBA" id="ARBA00004651"/>
    </source>
</evidence>
<feature type="transmembrane region" description="Helical" evidence="6">
    <location>
        <begin position="237"/>
        <end position="254"/>
    </location>
</feature>
<dbReference type="InterPro" id="IPR032694">
    <property type="entry name" value="CopC/D"/>
</dbReference>
<feature type="transmembrane region" description="Helical" evidence="6">
    <location>
        <begin position="266"/>
        <end position="288"/>
    </location>
</feature>
<dbReference type="NCBIfam" id="NF033808">
    <property type="entry name" value="copper_CopD"/>
    <property type="match status" value="1"/>
</dbReference>
<evidence type="ECO:0000313" key="8">
    <source>
        <dbReference type="EMBL" id="VVE04176.1"/>
    </source>
</evidence>
<feature type="transmembrane region" description="Helical" evidence="6">
    <location>
        <begin position="117"/>
        <end position="135"/>
    </location>
</feature>
<name>A0ABY6VYM6_9BURK</name>
<accession>A0ABY6VYM6</accession>
<feature type="transmembrane region" description="Helical" evidence="6">
    <location>
        <begin position="196"/>
        <end position="217"/>
    </location>
</feature>
<keyword evidence="4 6" id="KW-1133">Transmembrane helix</keyword>
<keyword evidence="5 6" id="KW-0472">Membrane</keyword>
<evidence type="ECO:0000256" key="2">
    <source>
        <dbReference type="ARBA" id="ARBA00022475"/>
    </source>
</evidence>
<dbReference type="InterPro" id="IPR047689">
    <property type="entry name" value="CopD"/>
</dbReference>
<feature type="transmembrane region" description="Helical" evidence="6">
    <location>
        <begin position="20"/>
        <end position="39"/>
    </location>
</feature>
<keyword evidence="9" id="KW-1185">Reference proteome</keyword>
<comment type="caution">
    <text evidence="8">The sequence shown here is derived from an EMBL/GenBank/DDBJ whole genome shotgun (WGS) entry which is preliminary data.</text>
</comment>
<organism evidence="8 9">
    <name type="scientific">Pandoraea soli</name>
    <dbReference type="NCBI Taxonomy" id="2508293"/>
    <lineage>
        <taxon>Bacteria</taxon>
        <taxon>Pseudomonadati</taxon>
        <taxon>Pseudomonadota</taxon>
        <taxon>Betaproteobacteria</taxon>
        <taxon>Burkholderiales</taxon>
        <taxon>Burkholderiaceae</taxon>
        <taxon>Pandoraea</taxon>
    </lineage>
</organism>
<reference evidence="8 9" key="1">
    <citation type="submission" date="2019-08" db="EMBL/GenBank/DDBJ databases">
        <authorList>
            <person name="Peeters C."/>
        </authorList>
    </citation>
    <scope>NUCLEOTIDE SEQUENCE [LARGE SCALE GENOMIC DNA]</scope>
    <source>
        <strain evidence="8 9">LMG 31014</strain>
    </source>
</reference>
<dbReference type="EMBL" id="CABPSG010000005">
    <property type="protein sequence ID" value="VVE04176.1"/>
    <property type="molecule type" value="Genomic_DNA"/>
</dbReference>
<evidence type="ECO:0000256" key="6">
    <source>
        <dbReference type="SAM" id="Phobius"/>
    </source>
</evidence>
<dbReference type="RefSeq" id="WP_150551697.1">
    <property type="nucleotide sequence ID" value="NZ_CABPSG010000005.1"/>
</dbReference>
<feature type="transmembrane region" description="Helical" evidence="6">
    <location>
        <begin position="155"/>
        <end position="175"/>
    </location>
</feature>
<keyword evidence="2" id="KW-1003">Cell membrane</keyword>
<dbReference type="PANTHER" id="PTHR34820">
    <property type="entry name" value="INNER MEMBRANE PROTEIN YEBZ"/>
    <property type="match status" value="1"/>
</dbReference>
<dbReference type="Pfam" id="PF05425">
    <property type="entry name" value="CopD"/>
    <property type="match status" value="1"/>
</dbReference>
<proteinExistence type="predicted"/>
<protein>
    <submittedName>
        <fullName evidence="8">Copper resistance protein CopD</fullName>
    </submittedName>
</protein>
<feature type="transmembrane region" description="Helical" evidence="6">
    <location>
        <begin position="91"/>
        <end position="110"/>
    </location>
</feature>
<evidence type="ECO:0000313" key="9">
    <source>
        <dbReference type="Proteomes" id="UP000405357"/>
    </source>
</evidence>
<dbReference type="PANTHER" id="PTHR34820:SF4">
    <property type="entry name" value="INNER MEMBRANE PROTEIN YEBZ"/>
    <property type="match status" value="1"/>
</dbReference>
<evidence type="ECO:0000256" key="5">
    <source>
        <dbReference type="ARBA" id="ARBA00023136"/>
    </source>
</evidence>
<feature type="domain" description="Copper resistance protein D" evidence="7">
    <location>
        <begin position="189"/>
        <end position="286"/>
    </location>
</feature>
<keyword evidence="3 6" id="KW-0812">Transmembrane</keyword>
<feature type="transmembrane region" description="Helical" evidence="6">
    <location>
        <begin position="51"/>
        <end position="71"/>
    </location>
</feature>
<evidence type="ECO:0000256" key="4">
    <source>
        <dbReference type="ARBA" id="ARBA00022989"/>
    </source>
</evidence>
<evidence type="ECO:0000256" key="3">
    <source>
        <dbReference type="ARBA" id="ARBA00022692"/>
    </source>
</evidence>
<gene>
    <name evidence="8" type="ORF">PSO31014_02270</name>
</gene>
<evidence type="ECO:0000259" key="7">
    <source>
        <dbReference type="Pfam" id="PF05425"/>
    </source>
</evidence>
<comment type="subcellular location">
    <subcellularLocation>
        <location evidence="1">Cell membrane</location>
        <topology evidence="1">Multi-pass membrane protein</topology>
    </subcellularLocation>
</comment>